<feature type="compositionally biased region" description="Basic and acidic residues" evidence="2">
    <location>
        <begin position="234"/>
        <end position="244"/>
    </location>
</feature>
<feature type="compositionally biased region" description="Basic residues" evidence="2">
    <location>
        <begin position="356"/>
        <end position="372"/>
    </location>
</feature>
<dbReference type="EMBL" id="AP028909">
    <property type="protein sequence ID" value="BES87495.1"/>
    <property type="molecule type" value="Genomic_DNA"/>
</dbReference>
<keyword evidence="4" id="KW-1185">Reference proteome</keyword>
<protein>
    <recommendedName>
        <fullName evidence="5">cGMP-dependent protein kinase N-terminal coiled-coil domain-containing protein</fullName>
    </recommendedName>
</protein>
<feature type="compositionally biased region" description="Polar residues" evidence="2">
    <location>
        <begin position="164"/>
        <end position="183"/>
    </location>
</feature>
<name>A0ABN7A9F7_9HEMI</name>
<reference evidence="3 4" key="1">
    <citation type="submission" date="2023-09" db="EMBL/GenBank/DDBJ databases">
        <title>Nesidiocoris tenuis whole genome shotgun sequence.</title>
        <authorList>
            <person name="Shibata T."/>
            <person name="Shimoda M."/>
            <person name="Kobayashi T."/>
            <person name="Uehara T."/>
        </authorList>
    </citation>
    <scope>NUCLEOTIDE SEQUENCE [LARGE SCALE GENOMIC DNA]</scope>
    <source>
        <strain evidence="3 4">Japan</strain>
    </source>
</reference>
<evidence type="ECO:0000256" key="2">
    <source>
        <dbReference type="SAM" id="MobiDB-lite"/>
    </source>
</evidence>
<accession>A0ABN7A9F7</accession>
<gene>
    <name evidence="3" type="ORF">NTJ_00300</name>
</gene>
<evidence type="ECO:0000256" key="1">
    <source>
        <dbReference type="SAM" id="Coils"/>
    </source>
</evidence>
<keyword evidence="1" id="KW-0175">Coiled coil</keyword>
<evidence type="ECO:0008006" key="5">
    <source>
        <dbReference type="Google" id="ProtNLM"/>
    </source>
</evidence>
<feature type="region of interest" description="Disordered" evidence="2">
    <location>
        <begin position="348"/>
        <end position="398"/>
    </location>
</feature>
<feature type="region of interest" description="Disordered" evidence="2">
    <location>
        <begin position="164"/>
        <end position="192"/>
    </location>
</feature>
<feature type="coiled-coil region" evidence="1">
    <location>
        <begin position="289"/>
        <end position="330"/>
    </location>
</feature>
<feature type="region of interest" description="Disordered" evidence="2">
    <location>
        <begin position="24"/>
        <end position="69"/>
    </location>
</feature>
<evidence type="ECO:0000313" key="3">
    <source>
        <dbReference type="EMBL" id="BES87495.1"/>
    </source>
</evidence>
<dbReference type="Proteomes" id="UP001307889">
    <property type="component" value="Chromosome 1"/>
</dbReference>
<organism evidence="3 4">
    <name type="scientific">Nesidiocoris tenuis</name>
    <dbReference type="NCBI Taxonomy" id="355587"/>
    <lineage>
        <taxon>Eukaryota</taxon>
        <taxon>Metazoa</taxon>
        <taxon>Ecdysozoa</taxon>
        <taxon>Arthropoda</taxon>
        <taxon>Hexapoda</taxon>
        <taxon>Insecta</taxon>
        <taxon>Pterygota</taxon>
        <taxon>Neoptera</taxon>
        <taxon>Paraneoptera</taxon>
        <taxon>Hemiptera</taxon>
        <taxon>Heteroptera</taxon>
        <taxon>Panheteroptera</taxon>
        <taxon>Cimicomorpha</taxon>
        <taxon>Miridae</taxon>
        <taxon>Dicyphina</taxon>
        <taxon>Nesidiocoris</taxon>
    </lineage>
</organism>
<sequence>MLIFIVKEVRDVLSSSNIVKDMKRRSILGRRNRNPQDSKSPALGTATVEATPKRNEARPLSSLESNFNVNPFETPRNQVPLSFNNPSENWSVFKLVKNWNTPQALINGGANRVSAELAALGKEWCNEQKASNCNTSLSTSALNGSIFGKSPLENTLVDAHSTPFSHSDLSNRVDSNQDSSFKPSSHVEKSIPSARRSLAVQNNLESSASRFTFNRACHGVNSCPTPLHIIREDKHNEGDSDVENRSPYQDDEDGETTLQCALDRTPQAHFDSDKLNQLLKEQCDIYSRMKENEKKMAEVDEERLSLEARMEEIKQRKFTLEEECLDLKHKMDNQLKLVCSVVENAPPLSYPQSGSKKSRSPARSASAKKRRPSVAVMKLPKQNLKPSKALLSHTPKRTAAPLSKLAYTPRSLRKSVNDQLSFLCGE</sequence>
<proteinExistence type="predicted"/>
<feature type="compositionally biased region" description="Basic residues" evidence="2">
    <location>
        <begin position="24"/>
        <end position="33"/>
    </location>
</feature>
<evidence type="ECO:0000313" key="4">
    <source>
        <dbReference type="Proteomes" id="UP001307889"/>
    </source>
</evidence>
<feature type="region of interest" description="Disordered" evidence="2">
    <location>
        <begin position="234"/>
        <end position="255"/>
    </location>
</feature>